<dbReference type="EMBL" id="BMDO01000001">
    <property type="protein sequence ID" value="GGI49766.1"/>
    <property type="molecule type" value="Genomic_DNA"/>
</dbReference>
<sequence>METPTKSAEVLNDLIEINNDRSAGFERALKDLGDNDHDLKSIFEDYSAQSRKFAQELTAIVASQGADTETGNSASGTIHRAWIEVKALFSGHDRKAVLQECERGEDAIKKAYREALSPESNLASEAIQTVSTQAEAINQAHDRIKALRDSQA</sequence>
<dbReference type="RefSeq" id="WP_188414298.1">
    <property type="nucleotide sequence ID" value="NZ_BMDO01000001.1"/>
</dbReference>
<dbReference type="InterPro" id="IPR012347">
    <property type="entry name" value="Ferritin-like"/>
</dbReference>
<dbReference type="InterPro" id="IPR011971">
    <property type="entry name" value="CHP02284"/>
</dbReference>
<evidence type="ECO:0000259" key="1">
    <source>
        <dbReference type="Pfam" id="PF09537"/>
    </source>
</evidence>
<evidence type="ECO:0000313" key="2">
    <source>
        <dbReference type="EMBL" id="GGI49766.1"/>
    </source>
</evidence>
<gene>
    <name evidence="2" type="ORF">GCM10011425_09780</name>
</gene>
<reference evidence="2" key="1">
    <citation type="journal article" date="2014" name="Int. J. Syst. Evol. Microbiol.">
        <title>Complete genome sequence of Corynebacterium casei LMG S-19264T (=DSM 44701T), isolated from a smear-ripened cheese.</title>
        <authorList>
            <consortium name="US DOE Joint Genome Institute (JGI-PGF)"/>
            <person name="Walter F."/>
            <person name="Albersmeier A."/>
            <person name="Kalinowski J."/>
            <person name="Ruckert C."/>
        </authorList>
    </citation>
    <scope>NUCLEOTIDE SEQUENCE</scope>
    <source>
        <strain evidence="2">CCM 8711</strain>
    </source>
</reference>
<dbReference type="InterPro" id="IPR019052">
    <property type="entry name" value="DUF2383"/>
</dbReference>
<accession>A0A917J968</accession>
<organism evidence="2 3">
    <name type="scientific">Mucilaginibacter galii</name>
    <dbReference type="NCBI Taxonomy" id="2005073"/>
    <lineage>
        <taxon>Bacteria</taxon>
        <taxon>Pseudomonadati</taxon>
        <taxon>Bacteroidota</taxon>
        <taxon>Sphingobacteriia</taxon>
        <taxon>Sphingobacteriales</taxon>
        <taxon>Sphingobacteriaceae</taxon>
        <taxon>Mucilaginibacter</taxon>
    </lineage>
</organism>
<dbReference type="Pfam" id="PF09537">
    <property type="entry name" value="DUF2383"/>
    <property type="match status" value="1"/>
</dbReference>
<dbReference type="AlphaFoldDB" id="A0A917J968"/>
<comment type="caution">
    <text evidence="2">The sequence shown here is derived from an EMBL/GenBank/DDBJ whole genome shotgun (WGS) entry which is preliminary data.</text>
</comment>
<name>A0A917J968_9SPHI</name>
<dbReference type="InterPro" id="IPR016920">
    <property type="entry name" value="UCP029477"/>
</dbReference>
<proteinExistence type="predicted"/>
<protein>
    <recommendedName>
        <fullName evidence="1">DUF2383 domain-containing protein</fullName>
    </recommendedName>
</protein>
<dbReference type="Gene3D" id="1.20.1260.10">
    <property type="match status" value="1"/>
</dbReference>
<feature type="domain" description="DUF2383" evidence="1">
    <location>
        <begin position="8"/>
        <end position="116"/>
    </location>
</feature>
<evidence type="ECO:0000313" key="3">
    <source>
        <dbReference type="Proteomes" id="UP000662074"/>
    </source>
</evidence>
<dbReference type="Proteomes" id="UP000662074">
    <property type="component" value="Unassembled WGS sequence"/>
</dbReference>
<dbReference type="PIRSF" id="PIRSF029477">
    <property type="entry name" value="UCP029477"/>
    <property type="match status" value="1"/>
</dbReference>
<dbReference type="NCBIfam" id="TIGR02284">
    <property type="entry name" value="PA2169 family four-helix-bundle protein"/>
    <property type="match status" value="1"/>
</dbReference>
<reference evidence="2" key="2">
    <citation type="submission" date="2020-09" db="EMBL/GenBank/DDBJ databases">
        <authorList>
            <person name="Sun Q."/>
            <person name="Sedlacek I."/>
        </authorList>
    </citation>
    <scope>NUCLEOTIDE SEQUENCE</scope>
    <source>
        <strain evidence="2">CCM 8711</strain>
    </source>
</reference>
<keyword evidence="3" id="KW-1185">Reference proteome</keyword>